<gene>
    <name evidence="2" type="ORF">Anapl_14166</name>
</gene>
<keyword evidence="3" id="KW-1185">Reference proteome</keyword>
<protein>
    <submittedName>
        <fullName evidence="2">Uncharacterized protein</fullName>
    </submittedName>
</protein>
<evidence type="ECO:0000256" key="1">
    <source>
        <dbReference type="SAM" id="MobiDB-lite"/>
    </source>
</evidence>
<name>R0LHL8_ANAPL</name>
<accession>R0LHL8</accession>
<evidence type="ECO:0000313" key="3">
    <source>
        <dbReference type="Proteomes" id="UP000296049"/>
    </source>
</evidence>
<dbReference type="Proteomes" id="UP000296049">
    <property type="component" value="Unassembled WGS sequence"/>
</dbReference>
<feature type="region of interest" description="Disordered" evidence="1">
    <location>
        <begin position="344"/>
        <end position="366"/>
    </location>
</feature>
<sequence>MPLTSQMRMFASSPETSPVVIMDMSEVQLIKADPLCSGLCGCSEEPGGAGWWLSTDNQRVGAHAGLAQGATGVWYPLFAARAFWWQKPHIHHWQCLRTLCLDLKKYMVGGWDHWPHGSQDDWAVVLPFGLLHVSCKRPFAGRFAETCKLMSLMTANSSEIMVSKWIFFQRYHGNAISGCQLCLLSTAHPGESSGLAAQVMLILDEAERVKQRVRGEEVLFLFSSCEKRGPICPEHPIPRAGGSTAPHQAQPLACVVGSEEGEDPPFSSAPPFSSLLFSHVYIRSNVILVLGHIPLISLWKNLHKKLEQAEFLNQETVVEVTEPTPHHDVDSLPQLAANQFLSENADLGSPPQSLNPSIADGLQRERQKPCKIQPTLGC</sequence>
<proteinExistence type="predicted"/>
<dbReference type="AlphaFoldDB" id="R0LHL8"/>
<reference evidence="3" key="1">
    <citation type="journal article" date="2013" name="Nat. Genet.">
        <title>The duck genome and transcriptome provide insight into an avian influenza virus reservoir species.</title>
        <authorList>
            <person name="Huang Y."/>
            <person name="Li Y."/>
            <person name="Burt D.W."/>
            <person name="Chen H."/>
            <person name="Zhang Y."/>
            <person name="Qian W."/>
            <person name="Kim H."/>
            <person name="Gan S."/>
            <person name="Zhao Y."/>
            <person name="Li J."/>
            <person name="Yi K."/>
            <person name="Feng H."/>
            <person name="Zhu P."/>
            <person name="Li B."/>
            <person name="Liu Q."/>
            <person name="Fairley S."/>
            <person name="Magor K.E."/>
            <person name="Du Z."/>
            <person name="Hu X."/>
            <person name="Goodman L."/>
            <person name="Tafer H."/>
            <person name="Vignal A."/>
            <person name="Lee T."/>
            <person name="Kim K.W."/>
            <person name="Sheng Z."/>
            <person name="An Y."/>
            <person name="Searle S."/>
            <person name="Herrero J."/>
            <person name="Groenen M.A."/>
            <person name="Crooijmans R.P."/>
            <person name="Faraut T."/>
            <person name="Cai Q."/>
            <person name="Webster R.G."/>
            <person name="Aldridge J.R."/>
            <person name="Warren W.C."/>
            <person name="Bartschat S."/>
            <person name="Kehr S."/>
            <person name="Marz M."/>
            <person name="Stadler P.F."/>
            <person name="Smith J."/>
            <person name="Kraus R.H."/>
            <person name="Zhao Y."/>
            <person name="Ren L."/>
            <person name="Fei J."/>
            <person name="Morisson M."/>
            <person name="Kaiser P."/>
            <person name="Griffin D.K."/>
            <person name="Rao M."/>
            <person name="Pitel F."/>
            <person name="Wang J."/>
            <person name="Li N."/>
        </authorList>
    </citation>
    <scope>NUCLEOTIDE SEQUENCE [LARGE SCALE GENOMIC DNA]</scope>
</reference>
<dbReference type="EMBL" id="KB743121">
    <property type="protein sequence ID" value="EOB01125.1"/>
    <property type="molecule type" value="Genomic_DNA"/>
</dbReference>
<organism evidence="2 3">
    <name type="scientific">Anas platyrhynchos</name>
    <name type="common">Mallard</name>
    <name type="synonym">Anas boschas</name>
    <dbReference type="NCBI Taxonomy" id="8839"/>
    <lineage>
        <taxon>Eukaryota</taxon>
        <taxon>Metazoa</taxon>
        <taxon>Chordata</taxon>
        <taxon>Craniata</taxon>
        <taxon>Vertebrata</taxon>
        <taxon>Euteleostomi</taxon>
        <taxon>Archelosauria</taxon>
        <taxon>Archosauria</taxon>
        <taxon>Dinosauria</taxon>
        <taxon>Saurischia</taxon>
        <taxon>Theropoda</taxon>
        <taxon>Coelurosauria</taxon>
        <taxon>Aves</taxon>
        <taxon>Neognathae</taxon>
        <taxon>Galloanserae</taxon>
        <taxon>Anseriformes</taxon>
        <taxon>Anatidae</taxon>
        <taxon>Anatinae</taxon>
        <taxon>Anas</taxon>
    </lineage>
</organism>
<evidence type="ECO:0000313" key="2">
    <source>
        <dbReference type="EMBL" id="EOB01125.1"/>
    </source>
</evidence>